<reference evidence="2 3" key="1">
    <citation type="submission" date="2021-01" db="EMBL/GenBank/DDBJ databases">
        <title>Whole genome shotgun sequence of Microbispora amethystogenes NBRC 101907.</title>
        <authorList>
            <person name="Komaki H."/>
            <person name="Tamura T."/>
        </authorList>
    </citation>
    <scope>NUCLEOTIDE SEQUENCE [LARGE SCALE GENOMIC DNA]</scope>
    <source>
        <strain evidence="2 3">NBRC 101907</strain>
    </source>
</reference>
<proteinExistence type="predicted"/>
<evidence type="ECO:0000313" key="2">
    <source>
        <dbReference type="EMBL" id="GIH34851.1"/>
    </source>
</evidence>
<organism evidence="2 3">
    <name type="scientific">Microbispora amethystogenes</name>
    <dbReference type="NCBI Taxonomy" id="1427754"/>
    <lineage>
        <taxon>Bacteria</taxon>
        <taxon>Bacillati</taxon>
        <taxon>Actinomycetota</taxon>
        <taxon>Actinomycetes</taxon>
        <taxon>Streptosporangiales</taxon>
        <taxon>Streptosporangiaceae</taxon>
        <taxon>Microbispora</taxon>
    </lineage>
</organism>
<keyword evidence="1" id="KW-0812">Transmembrane</keyword>
<feature type="transmembrane region" description="Helical" evidence="1">
    <location>
        <begin position="176"/>
        <end position="206"/>
    </location>
</feature>
<keyword evidence="3" id="KW-1185">Reference proteome</keyword>
<protein>
    <submittedName>
        <fullName evidence="2">Uncharacterized protein</fullName>
    </submittedName>
</protein>
<feature type="transmembrane region" description="Helical" evidence="1">
    <location>
        <begin position="358"/>
        <end position="377"/>
    </location>
</feature>
<feature type="transmembrane region" description="Helical" evidence="1">
    <location>
        <begin position="314"/>
        <end position="332"/>
    </location>
</feature>
<accession>A0ABQ4FJ57</accession>
<feature type="transmembrane region" description="Helical" evidence="1">
    <location>
        <begin position="389"/>
        <end position="422"/>
    </location>
</feature>
<dbReference type="EMBL" id="BOOB01000039">
    <property type="protein sequence ID" value="GIH34851.1"/>
    <property type="molecule type" value="Genomic_DNA"/>
</dbReference>
<keyword evidence="1" id="KW-1133">Transmembrane helix</keyword>
<feature type="transmembrane region" description="Helical" evidence="1">
    <location>
        <begin position="218"/>
        <end position="235"/>
    </location>
</feature>
<evidence type="ECO:0000313" key="3">
    <source>
        <dbReference type="Proteomes" id="UP000651728"/>
    </source>
</evidence>
<comment type="caution">
    <text evidence="2">The sequence shown here is derived from an EMBL/GenBank/DDBJ whole genome shotgun (WGS) entry which is preliminary data.</text>
</comment>
<keyword evidence="1" id="KW-0472">Membrane</keyword>
<gene>
    <name evidence="2" type="ORF">Mam01_50150</name>
</gene>
<sequence>MSFWDAAGRRWPIWGGLLIGALALGPALGPGFTLAYDLVFVPEPVFGATAFGLSGTLPRAVPSDALVAALGLVLPGALVQKAVLLGIFVLACCGMAALTERWPPTARVAAAVFYTWNPFVAERLLLGHWALLLGYAGLPWAVRAVSGGERRAGREAGREAGRGAERWSGRGAERRAIVLALLPAAAGGFMAMIITLVTAAPVAAYARTKACNRSRDRTLRVFAVSWVALSLPWLVPSLLRPGGVPGDPAGVDAFAARADTPFGALGSLLVLSGIWNAEAVPPGYDAMLPQVLRLAAAVVMLAGFALGRGAPARPGLAVAVVTGFAVAALGVTEPGRAALRVLVTHWAGFAVLRDAQQYVAPLALAQALGLGAVAARLRGAPARAVAGRAVAGGAVAGGAVTASAATASAVVASVVAAGAPLLLLPTLALGGMGRLAAVPYPQDFDEVRARVAADPVPGDVLLLPWEAYRAYDWNGRRSVLDPLPRYLPRRVVWNDAVRVGDSVGVGGGETVVGAEDPRVLALTPLVRSGAPLTEALRGAGFRFVVLDGDQSNWNAFHPRLRGARPVYTGRYAALYAIDAPATTPEQAPAGSPPAYAVILSWFVSLSYIYFMVRESGSSVVRRRSSGVDQTVE</sequence>
<dbReference type="RefSeq" id="WP_204287625.1">
    <property type="nucleotide sequence ID" value="NZ_BAABEJ010000012.1"/>
</dbReference>
<feature type="transmembrane region" description="Helical" evidence="1">
    <location>
        <begin position="290"/>
        <end position="307"/>
    </location>
</feature>
<evidence type="ECO:0000256" key="1">
    <source>
        <dbReference type="SAM" id="Phobius"/>
    </source>
</evidence>
<feature type="transmembrane region" description="Helical" evidence="1">
    <location>
        <begin position="124"/>
        <end position="142"/>
    </location>
</feature>
<feature type="transmembrane region" description="Helical" evidence="1">
    <location>
        <begin position="65"/>
        <end position="98"/>
    </location>
</feature>
<dbReference type="Proteomes" id="UP000651728">
    <property type="component" value="Unassembled WGS sequence"/>
</dbReference>
<name>A0ABQ4FJ57_9ACTN</name>